<proteinExistence type="predicted"/>
<evidence type="ECO:0000313" key="3">
    <source>
        <dbReference type="Proteomes" id="UP001281410"/>
    </source>
</evidence>
<feature type="region of interest" description="Disordered" evidence="1">
    <location>
        <begin position="164"/>
        <end position="184"/>
    </location>
</feature>
<dbReference type="InterPro" id="IPR012337">
    <property type="entry name" value="RNaseH-like_sf"/>
</dbReference>
<dbReference type="Proteomes" id="UP001281410">
    <property type="component" value="Unassembled WGS sequence"/>
</dbReference>
<dbReference type="EMBL" id="JANJYJ010000006">
    <property type="protein sequence ID" value="KAK3205491.1"/>
    <property type="molecule type" value="Genomic_DNA"/>
</dbReference>
<protein>
    <submittedName>
        <fullName evidence="2">Uncharacterized protein</fullName>
    </submittedName>
</protein>
<dbReference type="SUPFAM" id="SSF53098">
    <property type="entry name" value="Ribonuclease H-like"/>
    <property type="match status" value="1"/>
</dbReference>
<sequence length="230" mass="27446">MRFKILYCKISNFGQVWSLTLCNFTRQPLVKVLRLVNGDELAMGFLYDAMDEAKEKISKNLKGDLGAYKEIWDVIDKRWEFQMHRHLHAVTYFMNPQFQYSDNFPTHFEVHTKKIYRFLTTKMHNLVYIIYNKRLKDRHLRMQRLKENENPLIVDHVPSDDEWMVSEGDELGDGNQGTSSKKRKDPLIKDKRLVLIDEDDEWIDHNVDDDEEDIGIQHFNDSSLDLYNDE</sequence>
<keyword evidence="3" id="KW-1185">Reference proteome</keyword>
<evidence type="ECO:0000313" key="2">
    <source>
        <dbReference type="EMBL" id="KAK3205491.1"/>
    </source>
</evidence>
<comment type="caution">
    <text evidence="2">The sequence shown here is derived from an EMBL/GenBank/DDBJ whole genome shotgun (WGS) entry which is preliminary data.</text>
</comment>
<gene>
    <name evidence="2" type="ORF">Dsin_019537</name>
</gene>
<organism evidence="2 3">
    <name type="scientific">Dipteronia sinensis</name>
    <dbReference type="NCBI Taxonomy" id="43782"/>
    <lineage>
        <taxon>Eukaryota</taxon>
        <taxon>Viridiplantae</taxon>
        <taxon>Streptophyta</taxon>
        <taxon>Embryophyta</taxon>
        <taxon>Tracheophyta</taxon>
        <taxon>Spermatophyta</taxon>
        <taxon>Magnoliopsida</taxon>
        <taxon>eudicotyledons</taxon>
        <taxon>Gunneridae</taxon>
        <taxon>Pentapetalae</taxon>
        <taxon>rosids</taxon>
        <taxon>malvids</taxon>
        <taxon>Sapindales</taxon>
        <taxon>Sapindaceae</taxon>
        <taxon>Hippocastanoideae</taxon>
        <taxon>Acereae</taxon>
        <taxon>Dipteronia</taxon>
    </lineage>
</organism>
<dbReference type="AlphaFoldDB" id="A0AAE0A7K9"/>
<name>A0AAE0A7K9_9ROSI</name>
<evidence type="ECO:0000256" key="1">
    <source>
        <dbReference type="SAM" id="MobiDB-lite"/>
    </source>
</evidence>
<accession>A0AAE0A7K9</accession>
<reference evidence="2" key="1">
    <citation type="journal article" date="2023" name="Plant J.">
        <title>Genome sequences and population genomics provide insights into the demographic history, inbreeding, and mutation load of two 'living fossil' tree species of Dipteronia.</title>
        <authorList>
            <person name="Feng Y."/>
            <person name="Comes H.P."/>
            <person name="Chen J."/>
            <person name="Zhu S."/>
            <person name="Lu R."/>
            <person name="Zhang X."/>
            <person name="Li P."/>
            <person name="Qiu J."/>
            <person name="Olsen K.M."/>
            <person name="Qiu Y."/>
        </authorList>
    </citation>
    <scope>NUCLEOTIDE SEQUENCE</scope>
    <source>
        <strain evidence="2">NBL</strain>
    </source>
</reference>